<organism evidence="1 2">
    <name type="scientific">Trifolium pratense</name>
    <name type="common">Red clover</name>
    <dbReference type="NCBI Taxonomy" id="57577"/>
    <lineage>
        <taxon>Eukaryota</taxon>
        <taxon>Viridiplantae</taxon>
        <taxon>Streptophyta</taxon>
        <taxon>Embryophyta</taxon>
        <taxon>Tracheophyta</taxon>
        <taxon>Spermatophyta</taxon>
        <taxon>Magnoliopsida</taxon>
        <taxon>eudicotyledons</taxon>
        <taxon>Gunneridae</taxon>
        <taxon>Pentapetalae</taxon>
        <taxon>rosids</taxon>
        <taxon>fabids</taxon>
        <taxon>Fabales</taxon>
        <taxon>Fabaceae</taxon>
        <taxon>Papilionoideae</taxon>
        <taxon>50 kb inversion clade</taxon>
        <taxon>NPAAA clade</taxon>
        <taxon>Hologalegina</taxon>
        <taxon>IRL clade</taxon>
        <taxon>Trifolieae</taxon>
        <taxon>Trifolium</taxon>
    </lineage>
</organism>
<proteinExistence type="predicted"/>
<dbReference type="Proteomes" id="UP001177021">
    <property type="component" value="Unassembled WGS sequence"/>
</dbReference>
<reference evidence="1" key="1">
    <citation type="submission" date="2023-10" db="EMBL/GenBank/DDBJ databases">
        <authorList>
            <person name="Rodriguez Cubillos JULIANA M."/>
            <person name="De Vega J."/>
        </authorList>
    </citation>
    <scope>NUCLEOTIDE SEQUENCE</scope>
</reference>
<comment type="caution">
    <text evidence="1">The sequence shown here is derived from an EMBL/GenBank/DDBJ whole genome shotgun (WGS) entry which is preliminary data.</text>
</comment>
<keyword evidence="2" id="KW-1185">Reference proteome</keyword>
<gene>
    <name evidence="1" type="ORF">MILVUS5_LOCUS9031</name>
</gene>
<sequence length="1251" mass="142614">MAKLVAEAFLSSFGQYIFERLASSNLADYFRRGKLDKLVEELESTLDSITQVLDDAEIKQYQIPNVKKWLGNVKHAMYEADQLLDEIATDAPLKKLKAESQPSTSHNIVNFIPTLTNPFESRIKELIKSLHSLVEQKDTLQLKNQTCAGNAVGFNSKPPGIEETTCLVDASGIYGRDVDKEEMIKILLSSENGSSNQTPIISIVGLGGMGKTTFAKLVYNDNKIEEHFELKAWVYVSESFDVVGLTKEILKTFNSPAESESNLNLLQLRLQQTLTGKKYLLVLDDIWNGNEKSWMQLLLPFDHGSSGSKIIVTTRDKEITHVLKSTNLFNLQQLNKSDCWSLFVTHAFGGKNLDEYPHLEQIGMKIVDKCGGLPLAVKTLGQLLQRKSDHEWRKILETDLWRLSDKDNDINPTLRLSYHNLPSNRKRCFAYCSLFPKGYGFGKGELIKFWMADGLLKCSGADKSEEELGNEIFTDLESISFFQKSLYDDAFDMHDLVNDLAKSVSGEFCMQIGGSRVEGIPERTRHILLSSQLNCGDKLLESICKCKGLRSLIVKRNTTTLISNDVQRDLFSRLTCLRMLSFRRCGLSELVDEIGNLKLLRYLDLSHTQIKSLPDTICMLYNLQTLLLQGCHKLTELPSNFSKLINLRHLELPFHYGGRPCIKKLPKNIGKLNKLQSLTYFIVEEQHGSNIKELEKLNHLHGRIHIKELGNVIDPADAVMAILKDKKYLEELYMDFYKNGREEMNESIVERNVSVLEALHPNSNLKRLTIVNYNGNSFPNWLRGSDLPNLVSLNLKRCTLCCHLPSLGQFSSLKELSISHCPELERVPPQHLPSLQKLEISDCNKLEECLCLEGFPLLKELYIRECPELKRIPPQHFPSLQKLEISDCNKLEEWLCLEGSPLLKELYIRGCPELKRIPPQHLPSLQKLEISDCNKLEECLCLEGSPFLKGVSIEKCSKLKRAPLPQYLPSLQILNICNCEMLEASIPKGDSMIQLVLQRCDRILVNGGLSSRLKRFVLSGNRYVEFSDEQNLVNCTDLEELRFDLRGFVVKRPSLDLRCYNSLCLLAIKGWDSSSLPFSLHLFTNLKYFHLYDCPQLESFPIGGLPSNLGSLGIFYCPKLIGSREEWGLFQLNSLRRFSVSDEFENVESFPEENLLPPTLEYLSLYNCSKLRIMNNKGFLHLNSLKYLTIFNYPSLESLPEEGLQQLSSLRDLYIRECPLIREKYKKEGGERWDTISHIPKVKIDGIEQHE</sequence>
<evidence type="ECO:0000313" key="1">
    <source>
        <dbReference type="EMBL" id="CAJ2638907.1"/>
    </source>
</evidence>
<protein>
    <submittedName>
        <fullName evidence="1">Uncharacterized protein</fullName>
    </submittedName>
</protein>
<evidence type="ECO:0000313" key="2">
    <source>
        <dbReference type="Proteomes" id="UP001177021"/>
    </source>
</evidence>
<dbReference type="EMBL" id="CASHSV030000024">
    <property type="protein sequence ID" value="CAJ2638907.1"/>
    <property type="molecule type" value="Genomic_DNA"/>
</dbReference>
<name>A0ACB0J5B2_TRIPR</name>
<accession>A0ACB0J5B2</accession>